<comment type="caution">
    <text evidence="8">The sequence shown here is derived from an EMBL/GenBank/DDBJ whole genome shotgun (WGS) entry which is preliminary data.</text>
</comment>
<evidence type="ECO:0000256" key="5">
    <source>
        <dbReference type="ARBA" id="ARBA00022692"/>
    </source>
</evidence>
<dbReference type="InterPro" id="IPR051906">
    <property type="entry name" value="TolC-like"/>
</dbReference>
<protein>
    <submittedName>
        <fullName evidence="8">RND transporter</fullName>
    </submittedName>
</protein>
<dbReference type="Pfam" id="PF02321">
    <property type="entry name" value="OEP"/>
    <property type="match status" value="2"/>
</dbReference>
<name>A0ABR5SG91_9BACT</name>
<sequence>MQSPLAYSSDGSEHVMNIRVDDVIRITIEKNTDIEAESYNPGISEADILVNKGEFDPSLNLGLDETYDRQKTSLEIDSTTQGQINYNLSLSGKAVTGTSYELKWQNYRYNGNSPFLNLYSYYSSGLSLTLTQPLLKGFGIDMQLTSLNAAKNTVQAKKYAFDSAVVAKVSEAVKDYWNLVTARKGIEAAAVALTLAQKTSDEVNARIAAGMTAPVDIYAAEAETAVREEALLAAENNARNAENTLKAIMNVRLFGTRLELLSSPPEPTTPPTLDSIIEQAHKLRQDYQKALIDKKNKELFARYYKNQMLPDLSAIASYGQTGLDGQYHSTIDELASGKYYSWKIGLVLNIPIFNWKNRGNYTKADLELKQTGAAIREIEKNITVEAAEAYNNLNYAIKKIKASGKSLLAAEKTLAAEDGKFRAGLSTLNDLLKFQRDYAAAIYDEAKSRADYAKSLVELNRIQGLLP</sequence>
<dbReference type="InterPro" id="IPR003423">
    <property type="entry name" value="OMP_efflux"/>
</dbReference>
<keyword evidence="7" id="KW-0998">Cell outer membrane</keyword>
<dbReference type="SUPFAM" id="SSF56954">
    <property type="entry name" value="Outer membrane efflux proteins (OEP)"/>
    <property type="match status" value="1"/>
</dbReference>
<evidence type="ECO:0000256" key="1">
    <source>
        <dbReference type="ARBA" id="ARBA00004442"/>
    </source>
</evidence>
<evidence type="ECO:0000256" key="4">
    <source>
        <dbReference type="ARBA" id="ARBA00022452"/>
    </source>
</evidence>
<proteinExistence type="inferred from homology"/>
<keyword evidence="5" id="KW-0812">Transmembrane</keyword>
<comment type="similarity">
    <text evidence="2">Belongs to the outer membrane factor (OMF) (TC 1.B.17) family.</text>
</comment>
<evidence type="ECO:0000256" key="7">
    <source>
        <dbReference type="ARBA" id="ARBA00023237"/>
    </source>
</evidence>
<organism evidence="8 9">
    <name type="scientific">Candidatus Magnetominusculus xianensis</name>
    <dbReference type="NCBI Taxonomy" id="1748249"/>
    <lineage>
        <taxon>Bacteria</taxon>
        <taxon>Pseudomonadati</taxon>
        <taxon>Nitrospirota</taxon>
        <taxon>Nitrospiria</taxon>
        <taxon>Nitrospirales</taxon>
        <taxon>Nitrospiraceae</taxon>
        <taxon>Candidatus Magnetominusculus</taxon>
    </lineage>
</organism>
<evidence type="ECO:0000313" key="9">
    <source>
        <dbReference type="Proteomes" id="UP000060487"/>
    </source>
</evidence>
<dbReference type="EMBL" id="LNQR01000066">
    <property type="protein sequence ID" value="KWT85020.1"/>
    <property type="molecule type" value="Genomic_DNA"/>
</dbReference>
<evidence type="ECO:0000256" key="6">
    <source>
        <dbReference type="ARBA" id="ARBA00023136"/>
    </source>
</evidence>
<keyword evidence="3" id="KW-0813">Transport</keyword>
<keyword evidence="6" id="KW-0472">Membrane</keyword>
<evidence type="ECO:0000256" key="3">
    <source>
        <dbReference type="ARBA" id="ARBA00022448"/>
    </source>
</evidence>
<comment type="subcellular location">
    <subcellularLocation>
        <location evidence="1">Cell outer membrane</location>
    </subcellularLocation>
</comment>
<reference evidence="8 9" key="1">
    <citation type="submission" date="2015-11" db="EMBL/GenBank/DDBJ databases">
        <authorList>
            <person name="Lin W."/>
        </authorList>
    </citation>
    <scope>NUCLEOTIDE SEQUENCE [LARGE SCALE GENOMIC DNA]</scope>
    <source>
        <strain evidence="8 9">HCH-1</strain>
    </source>
</reference>
<gene>
    <name evidence="8" type="ORF">ASN18_1838</name>
</gene>
<dbReference type="Proteomes" id="UP000060487">
    <property type="component" value="Unassembled WGS sequence"/>
</dbReference>
<dbReference type="RefSeq" id="WP_157072910.1">
    <property type="nucleotide sequence ID" value="NZ_LNQR01000066.1"/>
</dbReference>
<dbReference type="PANTHER" id="PTHR30026:SF23">
    <property type="entry name" value="TO APRF-PUTATIVE OUTER MEMBRANE EFFLUX PROTEIN OR SECRETED ALKALINE PHOSPHATASE-RELATED"/>
    <property type="match status" value="1"/>
</dbReference>
<accession>A0ABR5SG91</accession>
<evidence type="ECO:0000313" key="8">
    <source>
        <dbReference type="EMBL" id="KWT85020.1"/>
    </source>
</evidence>
<evidence type="ECO:0000256" key="2">
    <source>
        <dbReference type="ARBA" id="ARBA00007613"/>
    </source>
</evidence>
<dbReference type="Gene3D" id="1.20.1600.10">
    <property type="entry name" value="Outer membrane efflux proteins (OEP)"/>
    <property type="match status" value="1"/>
</dbReference>
<keyword evidence="4" id="KW-1134">Transmembrane beta strand</keyword>
<dbReference type="PANTHER" id="PTHR30026">
    <property type="entry name" value="OUTER MEMBRANE PROTEIN TOLC"/>
    <property type="match status" value="1"/>
</dbReference>
<keyword evidence="9" id="KW-1185">Reference proteome</keyword>